<sequence>MSRTPPSSPIQPLSPLSPISPWPSIPSADECAHSASDAHGDALPNATDVYASIAILGTYLSFALYLFWATVPPEWEWTGWLPDREWTVIVPCWLMVIVLLAYWTYAALIIYNAPPSE</sequence>
<evidence type="ECO:0000256" key="3">
    <source>
        <dbReference type="ARBA" id="ARBA00022989"/>
    </source>
</evidence>
<organism evidence="8 9">
    <name type="scientific">Cryptococcus neoformans Tu259-1</name>
    <dbReference type="NCBI Taxonomy" id="1230072"/>
    <lineage>
        <taxon>Eukaryota</taxon>
        <taxon>Fungi</taxon>
        <taxon>Dikarya</taxon>
        <taxon>Basidiomycota</taxon>
        <taxon>Agaricomycotina</taxon>
        <taxon>Tremellomycetes</taxon>
        <taxon>Tremellales</taxon>
        <taxon>Cryptococcaceae</taxon>
        <taxon>Cryptococcus</taxon>
        <taxon>Cryptococcus neoformans species complex</taxon>
    </lineage>
</organism>
<dbReference type="AlphaFoldDB" id="A0A854QIB1"/>
<keyword evidence="4 6" id="KW-0472">Membrane</keyword>
<keyword evidence="3 6" id="KW-1133">Transmembrane helix</keyword>
<evidence type="ECO:0000256" key="2">
    <source>
        <dbReference type="ARBA" id="ARBA00022692"/>
    </source>
</evidence>
<comment type="subcellular location">
    <subcellularLocation>
        <location evidence="1">Membrane</location>
        <topology evidence="1">Multi-pass membrane protein</topology>
    </subcellularLocation>
</comment>
<gene>
    <name evidence="8" type="ORF">C361_03068</name>
</gene>
<protein>
    <submittedName>
        <fullName evidence="8">Phosphatidylinositol glycan, class P</fullName>
    </submittedName>
</protein>
<dbReference type="Proteomes" id="UP000199727">
    <property type="component" value="Unassembled WGS sequence"/>
</dbReference>
<accession>A0A854QIB1</accession>
<dbReference type="Pfam" id="PF08510">
    <property type="entry name" value="PIG-P"/>
    <property type="match status" value="1"/>
</dbReference>
<keyword evidence="2 6" id="KW-0812">Transmembrane</keyword>
<evidence type="ECO:0000256" key="6">
    <source>
        <dbReference type="SAM" id="Phobius"/>
    </source>
</evidence>
<evidence type="ECO:0000256" key="5">
    <source>
        <dbReference type="SAM" id="MobiDB-lite"/>
    </source>
</evidence>
<reference evidence="8 9" key="1">
    <citation type="submission" date="2017-06" db="EMBL/GenBank/DDBJ databases">
        <title>Global population genomics of the pathogenic fungus Cryptococcus neoformans var. grubii.</title>
        <authorList>
            <person name="Cuomo C."/>
            <person name="Litvintseva A."/>
            <person name="Chen Y."/>
            <person name="Young S."/>
            <person name="Zeng Q."/>
            <person name="Chapman S."/>
            <person name="Gujja S."/>
            <person name="Saif S."/>
            <person name="Birren B."/>
        </authorList>
    </citation>
    <scope>NUCLEOTIDE SEQUENCE [LARGE SCALE GENOMIC DNA]</scope>
    <source>
        <strain evidence="8 9">Tu259-1</strain>
    </source>
</reference>
<proteinExistence type="predicted"/>
<feature type="domain" description="PIG-P" evidence="7">
    <location>
        <begin position="49"/>
        <end position="115"/>
    </location>
</feature>
<evidence type="ECO:0000256" key="1">
    <source>
        <dbReference type="ARBA" id="ARBA00004141"/>
    </source>
</evidence>
<feature type="transmembrane region" description="Helical" evidence="6">
    <location>
        <begin position="49"/>
        <end position="68"/>
    </location>
</feature>
<feature type="transmembrane region" description="Helical" evidence="6">
    <location>
        <begin position="88"/>
        <end position="111"/>
    </location>
</feature>
<feature type="region of interest" description="Disordered" evidence="5">
    <location>
        <begin position="1"/>
        <end position="36"/>
    </location>
</feature>
<evidence type="ECO:0000256" key="4">
    <source>
        <dbReference type="ARBA" id="ARBA00023136"/>
    </source>
</evidence>
<evidence type="ECO:0000259" key="7">
    <source>
        <dbReference type="Pfam" id="PF08510"/>
    </source>
</evidence>
<dbReference type="OrthoDB" id="690928at2759"/>
<evidence type="ECO:0000313" key="9">
    <source>
        <dbReference type="Proteomes" id="UP000199727"/>
    </source>
</evidence>
<evidence type="ECO:0000313" key="8">
    <source>
        <dbReference type="EMBL" id="OXG22407.1"/>
    </source>
</evidence>
<dbReference type="InterPro" id="IPR013717">
    <property type="entry name" value="PIG-P"/>
</dbReference>
<dbReference type="EMBL" id="AMKT01000040">
    <property type="protein sequence ID" value="OXG22407.1"/>
    <property type="molecule type" value="Genomic_DNA"/>
</dbReference>
<name>A0A854QIB1_CRYNE</name>
<dbReference type="GO" id="GO:0016020">
    <property type="term" value="C:membrane"/>
    <property type="evidence" value="ECO:0007669"/>
    <property type="project" value="UniProtKB-SubCell"/>
</dbReference>
<comment type="caution">
    <text evidence="8">The sequence shown here is derived from an EMBL/GenBank/DDBJ whole genome shotgun (WGS) entry which is preliminary data.</text>
</comment>